<evidence type="ECO:0000313" key="2">
    <source>
        <dbReference type="EMBL" id="ODP27539.1"/>
    </source>
</evidence>
<dbReference type="Proteomes" id="UP000094578">
    <property type="component" value="Unassembled WGS sequence"/>
</dbReference>
<feature type="region of interest" description="Disordered" evidence="1">
    <location>
        <begin position="307"/>
        <end position="340"/>
    </location>
</feature>
<keyword evidence="3" id="KW-1185">Reference proteome</keyword>
<evidence type="ECO:0000256" key="1">
    <source>
        <dbReference type="SAM" id="MobiDB-lite"/>
    </source>
</evidence>
<gene>
    <name evidence="2" type="ORF">PTI45_03101</name>
</gene>
<protein>
    <submittedName>
        <fullName evidence="2">Uncharacterized protein</fullName>
    </submittedName>
</protein>
<dbReference type="EMBL" id="MDER01000052">
    <property type="protein sequence ID" value="ODP27539.1"/>
    <property type="molecule type" value="Genomic_DNA"/>
</dbReference>
<dbReference type="STRING" id="1886670.PTI45_03101"/>
<reference evidence="2 3" key="1">
    <citation type="submission" date="2016-08" db="EMBL/GenBank/DDBJ databases">
        <title>Genome sequencing of Paenibacillus sp. TI45-13ar, isolated from Korean traditional nuruk.</title>
        <authorList>
            <person name="Kim S.-J."/>
        </authorList>
    </citation>
    <scope>NUCLEOTIDE SEQUENCE [LARGE SCALE GENOMIC DNA]</scope>
    <source>
        <strain evidence="2 3">TI45-13ar</strain>
    </source>
</reference>
<evidence type="ECO:0000313" key="3">
    <source>
        <dbReference type="Proteomes" id="UP000094578"/>
    </source>
</evidence>
<organism evidence="2 3">
    <name type="scientific">Paenibacillus nuruki</name>
    <dbReference type="NCBI Taxonomy" id="1886670"/>
    <lineage>
        <taxon>Bacteria</taxon>
        <taxon>Bacillati</taxon>
        <taxon>Bacillota</taxon>
        <taxon>Bacilli</taxon>
        <taxon>Bacillales</taxon>
        <taxon>Paenibacillaceae</taxon>
        <taxon>Paenibacillus</taxon>
    </lineage>
</organism>
<sequence>MYLNFDEDTKKAQLKWTETEKGKPTITHQINREVYKIQYNPVHIYHVERVHFKGKAPGWIAKYAKTNKYIFEEVATANKEGWILIDNSEMKNEIKINSILIEKALRKLSDLIHPYFQKEKDQLGNNINTAIRNLKKRPNLLKDLGAYYAPERIYGIESSLWISYNILPKRAPYESEDDFQCTIESNVHIPELIQELIFEHPEDEFDDSLSEVTDITAEESDPEPDVLVTDIEEVEVPILLVSDRSEQTADPLNDEEVEVPQILISDQIIQVTTSLEDEEVEAPQILMSNQIVQEASILDNEEVKVTSPSLSEEDIQKKGFPSPTIATEEGHFSENPIPVTTNSSSGIVNKSIEYSDRKLIPSKIIHKKSGAYEGQLSFF</sequence>
<comment type="caution">
    <text evidence="2">The sequence shown here is derived from an EMBL/GenBank/DDBJ whole genome shotgun (WGS) entry which is preliminary data.</text>
</comment>
<dbReference type="AlphaFoldDB" id="A0A1E3L163"/>
<dbReference type="RefSeq" id="WP_069328498.1">
    <property type="nucleotide sequence ID" value="NZ_MDER01000052.1"/>
</dbReference>
<name>A0A1E3L163_9BACL</name>
<accession>A0A1E3L163</accession>
<proteinExistence type="predicted"/>